<evidence type="ECO:0000313" key="10">
    <source>
        <dbReference type="EMBL" id="RCW16997.1"/>
    </source>
</evidence>
<evidence type="ECO:0000256" key="5">
    <source>
        <dbReference type="ARBA" id="ARBA00022801"/>
    </source>
</evidence>
<name>A0A368UEF4_9STRE</name>
<evidence type="ECO:0000256" key="4">
    <source>
        <dbReference type="ARBA" id="ARBA00022723"/>
    </source>
</evidence>
<evidence type="ECO:0000256" key="2">
    <source>
        <dbReference type="ARBA" id="ARBA00007350"/>
    </source>
</evidence>
<dbReference type="InterPro" id="IPR051319">
    <property type="entry name" value="Oligoribo/pAp-PDE_c-di-AMP_PDE"/>
</dbReference>
<proteinExistence type="inferred from homology"/>
<dbReference type="GO" id="GO:0005737">
    <property type="term" value="C:cytoplasm"/>
    <property type="evidence" value="ECO:0007669"/>
    <property type="project" value="UniProtKB-SubCell"/>
</dbReference>
<dbReference type="InterPro" id="IPR004097">
    <property type="entry name" value="DHHA2"/>
</dbReference>
<feature type="binding site" evidence="8">
    <location>
        <position position="76"/>
    </location>
    <ligand>
        <name>Mn(2+)</name>
        <dbReference type="ChEBI" id="CHEBI:29035"/>
        <label>1</label>
    </ligand>
</feature>
<evidence type="ECO:0000313" key="11">
    <source>
        <dbReference type="Proteomes" id="UP000253215"/>
    </source>
</evidence>
<accession>A0A368UEF4</accession>
<dbReference type="FunFam" id="3.10.310.20:FF:000001">
    <property type="entry name" value="Probable manganese-dependent inorganic pyrophosphatase"/>
    <property type="match status" value="1"/>
</dbReference>
<dbReference type="AlphaFoldDB" id="A0A368UEF4"/>
<dbReference type="GO" id="GO:0004427">
    <property type="term" value="F:inorganic diphosphate phosphatase activity"/>
    <property type="evidence" value="ECO:0007669"/>
    <property type="project" value="UniProtKB-UniRule"/>
</dbReference>
<feature type="domain" description="DHHA2" evidence="9">
    <location>
        <begin position="182"/>
        <end position="308"/>
    </location>
</feature>
<dbReference type="InterPro" id="IPR038222">
    <property type="entry name" value="DHHA2_dom_sf"/>
</dbReference>
<feature type="binding site" evidence="8">
    <location>
        <position position="98"/>
    </location>
    <ligand>
        <name>Mn(2+)</name>
        <dbReference type="ChEBI" id="CHEBI:29035"/>
        <label>2</label>
    </ligand>
</feature>
<evidence type="ECO:0000256" key="7">
    <source>
        <dbReference type="ARBA" id="ARBA00047820"/>
    </source>
</evidence>
<keyword evidence="5 8" id="KW-0378">Hydrolase</keyword>
<dbReference type="Gene3D" id="3.90.1640.10">
    <property type="entry name" value="inorganic pyrophosphatase (n-terminal core)"/>
    <property type="match status" value="1"/>
</dbReference>
<comment type="cofactor">
    <cofactor evidence="8">
        <name>Mn(2+)</name>
        <dbReference type="ChEBI" id="CHEBI:29035"/>
    </cofactor>
    <text evidence="8">Binds 2 manganese ions per subunit.</text>
</comment>
<dbReference type="PANTHER" id="PTHR47618:SF1">
    <property type="entry name" value="BIFUNCTIONAL OLIGORIBONUCLEASE AND PAP PHOSPHATASE NRNA"/>
    <property type="match status" value="1"/>
</dbReference>
<comment type="similarity">
    <text evidence="2 8">Belongs to the PPase class C family.</text>
</comment>
<feature type="binding site" evidence="8">
    <location>
        <position position="76"/>
    </location>
    <ligand>
        <name>Mn(2+)</name>
        <dbReference type="ChEBI" id="CHEBI:29035"/>
        <label>2</label>
    </ligand>
</feature>
<keyword evidence="4 8" id="KW-0479">Metal-binding</keyword>
<dbReference type="InterPro" id="IPR022934">
    <property type="entry name" value="Mn-dep_inorganic_PyrPase"/>
</dbReference>
<evidence type="ECO:0000256" key="6">
    <source>
        <dbReference type="ARBA" id="ARBA00023211"/>
    </source>
</evidence>
<feature type="binding site" evidence="8">
    <location>
        <position position="9"/>
    </location>
    <ligand>
        <name>Mn(2+)</name>
        <dbReference type="ChEBI" id="CHEBI:29035"/>
        <label>1</label>
    </ligand>
</feature>
<evidence type="ECO:0000259" key="9">
    <source>
        <dbReference type="SMART" id="SM01131"/>
    </source>
</evidence>
<dbReference type="FunFam" id="3.90.1640.10:FF:000001">
    <property type="entry name" value="Probable manganese-dependent inorganic pyrophosphatase"/>
    <property type="match status" value="1"/>
</dbReference>
<dbReference type="PANTHER" id="PTHR47618">
    <property type="entry name" value="BIFUNCTIONAL OLIGORIBONUCLEASE AND PAP PHOSPHATASE NRNA"/>
    <property type="match status" value="1"/>
</dbReference>
<comment type="caution">
    <text evidence="10">The sequence shown here is derived from an EMBL/GenBank/DDBJ whole genome shotgun (WGS) entry which is preliminary data.</text>
</comment>
<gene>
    <name evidence="8" type="primary">ppaC</name>
    <name evidence="10" type="ORF">CAC02_05635</name>
</gene>
<dbReference type="GO" id="GO:0030145">
    <property type="term" value="F:manganese ion binding"/>
    <property type="evidence" value="ECO:0007669"/>
    <property type="project" value="UniProtKB-UniRule"/>
</dbReference>
<dbReference type="NCBIfam" id="NF003877">
    <property type="entry name" value="PRK05427.1"/>
    <property type="match status" value="1"/>
</dbReference>
<dbReference type="HAMAP" id="MF_00207">
    <property type="entry name" value="PPase_C"/>
    <property type="match status" value="1"/>
</dbReference>
<feature type="binding site" evidence="8">
    <location>
        <position position="13"/>
    </location>
    <ligand>
        <name>Mn(2+)</name>
        <dbReference type="ChEBI" id="CHEBI:29035"/>
        <label>1</label>
    </ligand>
</feature>
<dbReference type="SUPFAM" id="SSF64182">
    <property type="entry name" value="DHH phosphoesterases"/>
    <property type="match status" value="1"/>
</dbReference>
<dbReference type="InterPro" id="IPR001667">
    <property type="entry name" value="DDH_dom"/>
</dbReference>
<dbReference type="Pfam" id="PF01368">
    <property type="entry name" value="DHH"/>
    <property type="match status" value="1"/>
</dbReference>
<feature type="binding site" evidence="8">
    <location>
        <position position="150"/>
    </location>
    <ligand>
        <name>Mn(2+)</name>
        <dbReference type="ChEBI" id="CHEBI:29035"/>
        <label>2</label>
    </ligand>
</feature>
<evidence type="ECO:0000256" key="3">
    <source>
        <dbReference type="ARBA" id="ARBA00022490"/>
    </source>
</evidence>
<dbReference type="EMBL" id="NETH01000021">
    <property type="protein sequence ID" value="RCW16997.1"/>
    <property type="molecule type" value="Genomic_DNA"/>
</dbReference>
<dbReference type="Proteomes" id="UP000253215">
    <property type="component" value="Unassembled WGS sequence"/>
</dbReference>
<keyword evidence="6 8" id="KW-0464">Manganese</keyword>
<dbReference type="Gene3D" id="3.10.310.20">
    <property type="entry name" value="DHHA2 domain"/>
    <property type="match status" value="1"/>
</dbReference>
<dbReference type="Pfam" id="PF02833">
    <property type="entry name" value="DHHA2"/>
    <property type="match status" value="1"/>
</dbReference>
<sequence>MSKILVFGHQNPDSDAIGSSVAYAYLKRELGVDAEAVALGTPNEETTFALNYFGVEAPRVVESAKAEGADQVILTDHNEFQQSISDIRDLEVIEVVDHHRVANFETANPLYMRLEPVGSASSIVYRLYKENNVVIPKEMAGLLLSGLISDTLLLKSPTTHATDPAVAADLAEIAGVNLEEYGLALLKAGTNLATKSAGELIDIDAKTFELNGNQVRVAQVNTVDINEVLERQAEIEAAITAANTANGYSDFVLMITDILNSNSEILALGSNIDKVEAAFNFKLENNHAFLAGAVSRKKQVVPQLTESFNA</sequence>
<dbReference type="EC" id="3.6.1.1" evidence="8"/>
<dbReference type="InterPro" id="IPR038763">
    <property type="entry name" value="DHH_sf"/>
</dbReference>
<dbReference type="SMART" id="SM01131">
    <property type="entry name" value="DHHA2"/>
    <property type="match status" value="1"/>
</dbReference>
<comment type="subcellular location">
    <subcellularLocation>
        <location evidence="1 8">Cytoplasm</location>
    </subcellularLocation>
</comment>
<keyword evidence="3 8" id="KW-0963">Cytoplasm</keyword>
<protein>
    <recommendedName>
        <fullName evidence="8">Probable manganese-dependent inorganic pyrophosphatase</fullName>
        <ecNumber evidence="8">3.6.1.1</ecNumber>
    </recommendedName>
    <alternativeName>
        <fullName evidence="8">Pyrophosphate phospho-hydrolase</fullName>
        <shortName evidence="8">PPase</shortName>
    </alternativeName>
</protein>
<organism evidence="10 11">
    <name type="scientific">Streptococcus gallolyticus</name>
    <dbReference type="NCBI Taxonomy" id="315405"/>
    <lineage>
        <taxon>Bacteria</taxon>
        <taxon>Bacillati</taxon>
        <taxon>Bacillota</taxon>
        <taxon>Bacilli</taxon>
        <taxon>Lactobacillales</taxon>
        <taxon>Streptococcaceae</taxon>
        <taxon>Streptococcus</taxon>
    </lineage>
</organism>
<feature type="binding site" evidence="8">
    <location>
        <position position="15"/>
    </location>
    <ligand>
        <name>Mn(2+)</name>
        <dbReference type="ChEBI" id="CHEBI:29035"/>
        <label>2</label>
    </ligand>
</feature>
<reference evidence="10 11" key="1">
    <citation type="journal article" date="2018" name="Sci. Rep.">
        <title>Network-guided genomic and metagenomic analysis of the faecal microbiota of the critically endangered kakapo.</title>
        <authorList>
            <person name="Waite D.W."/>
            <person name="Dsouza M."/>
            <person name="Sekiguchi Y."/>
            <person name="Hugenholtz P."/>
            <person name="Taylor M.W."/>
        </authorList>
    </citation>
    <scope>NUCLEOTIDE SEQUENCE [LARGE SCALE GENOMIC DNA]</scope>
    <source>
        <strain evidence="10 11">BI02</strain>
    </source>
</reference>
<comment type="catalytic activity">
    <reaction evidence="7 8">
        <text>diphosphate + H2O = 2 phosphate + H(+)</text>
        <dbReference type="Rhea" id="RHEA:24576"/>
        <dbReference type="ChEBI" id="CHEBI:15377"/>
        <dbReference type="ChEBI" id="CHEBI:15378"/>
        <dbReference type="ChEBI" id="CHEBI:33019"/>
        <dbReference type="ChEBI" id="CHEBI:43474"/>
        <dbReference type="EC" id="3.6.1.1"/>
    </reaction>
</comment>
<evidence type="ECO:0000256" key="1">
    <source>
        <dbReference type="ARBA" id="ARBA00004496"/>
    </source>
</evidence>
<evidence type="ECO:0000256" key="8">
    <source>
        <dbReference type="HAMAP-Rule" id="MF_00207"/>
    </source>
</evidence>